<accession>A0A0N0P5B2</accession>
<keyword evidence="2" id="KW-1185">Reference proteome</keyword>
<dbReference type="AlphaFoldDB" id="A0A0N0P5B2"/>
<comment type="caution">
    <text evidence="1">The sequence shown here is derived from an EMBL/GenBank/DDBJ whole genome shotgun (WGS) entry which is preliminary data.</text>
</comment>
<dbReference type="EMBL" id="LJSK01000166">
    <property type="protein sequence ID" value="KPI85797.1"/>
    <property type="molecule type" value="Genomic_DNA"/>
</dbReference>
<dbReference type="OrthoDB" id="271738at2759"/>
<proteinExistence type="predicted"/>
<name>A0A0N0P5B2_LEPSE</name>
<protein>
    <submittedName>
        <fullName evidence="1">Uncharacterized protein</fullName>
    </submittedName>
</protein>
<evidence type="ECO:0000313" key="1">
    <source>
        <dbReference type="EMBL" id="KPI85797.1"/>
    </source>
</evidence>
<reference evidence="1 2" key="1">
    <citation type="journal article" date="2015" name="PLoS Pathog.">
        <title>Leptomonas seymouri: Adaptations to the Dixenous Life Cycle Analyzed by Genome Sequencing, Transcriptome Profiling and Co-infection with Leishmania donovani.</title>
        <authorList>
            <person name="Kraeva N."/>
            <person name="Butenko A."/>
            <person name="Hlavacova J."/>
            <person name="Kostygov A."/>
            <person name="Myskova J."/>
            <person name="Grybchuk D."/>
            <person name="Lestinova T."/>
            <person name="Votypka J."/>
            <person name="Volf P."/>
            <person name="Opperdoes F."/>
            <person name="Flegontov P."/>
            <person name="Lukes J."/>
            <person name="Yurchenko V."/>
        </authorList>
    </citation>
    <scope>NUCLEOTIDE SEQUENCE [LARGE SCALE GENOMIC DNA]</scope>
    <source>
        <strain evidence="1 2">ATCC 30220</strain>
    </source>
</reference>
<evidence type="ECO:0000313" key="2">
    <source>
        <dbReference type="Proteomes" id="UP000038009"/>
    </source>
</evidence>
<gene>
    <name evidence="1" type="ORF">ABL78_5154</name>
</gene>
<dbReference type="VEuPathDB" id="TriTrypDB:Lsey_0166_0170"/>
<dbReference type="OMA" id="NAVQVHY"/>
<organism evidence="1 2">
    <name type="scientific">Leptomonas seymouri</name>
    <dbReference type="NCBI Taxonomy" id="5684"/>
    <lineage>
        <taxon>Eukaryota</taxon>
        <taxon>Discoba</taxon>
        <taxon>Euglenozoa</taxon>
        <taxon>Kinetoplastea</taxon>
        <taxon>Metakinetoplastina</taxon>
        <taxon>Trypanosomatida</taxon>
        <taxon>Trypanosomatidae</taxon>
        <taxon>Leishmaniinae</taxon>
        <taxon>Leptomonas</taxon>
    </lineage>
</organism>
<sequence>MGNTADADDALELRFLNHCLSSAVQVHYLVSSSFTGENWETSSLLEPDTQYYMRALLMKYAASATLRGRLVSGESLYYLQCLTDDETRGDFVRVAAAPFFAFASVE</sequence>
<dbReference type="Proteomes" id="UP000038009">
    <property type="component" value="Unassembled WGS sequence"/>
</dbReference>